<dbReference type="EMBL" id="CAAALY010013080">
    <property type="protein sequence ID" value="VEL11860.1"/>
    <property type="molecule type" value="Genomic_DNA"/>
</dbReference>
<feature type="region of interest" description="Disordered" evidence="1">
    <location>
        <begin position="42"/>
        <end position="137"/>
    </location>
</feature>
<dbReference type="Proteomes" id="UP000784294">
    <property type="component" value="Unassembled WGS sequence"/>
</dbReference>
<reference evidence="3" key="1">
    <citation type="submission" date="2018-11" db="EMBL/GenBank/DDBJ databases">
        <authorList>
            <consortium name="Pathogen Informatics"/>
        </authorList>
    </citation>
    <scope>NUCLEOTIDE SEQUENCE</scope>
</reference>
<sequence>MRWIDTRRDGSVRHVLRRALCPAPIHLHLVLIVAAVPLRPSCRQTPRAPGPSAPHGRDSDLLRPSPPHQLLAWPAPRPGRRPAGARGSRSVPAYRPSGGRTAPRPDGLTGDQSDETGAPGFAWPTRQRRQPEAGAQEVVTSGKMRACGKKWTLSLTTSCSACLGLVLLLVALITDCWLYTVERESSETDNGTSLIIVHSGLWRYCQKREFLPGVSKRAKWDEDWRKSYGLDCFSFLDKYSIEERREHKSPLRPRVELAVSSHPRSGGIRIVDECAERQTNLLPI</sequence>
<evidence type="ECO:0000313" key="4">
    <source>
        <dbReference type="Proteomes" id="UP000784294"/>
    </source>
</evidence>
<keyword evidence="2" id="KW-0472">Membrane</keyword>
<keyword evidence="2" id="KW-0812">Transmembrane</keyword>
<comment type="caution">
    <text evidence="3">The sequence shown here is derived from an EMBL/GenBank/DDBJ whole genome shotgun (WGS) entry which is preliminary data.</text>
</comment>
<name>A0A3S4ZHU0_9PLAT</name>
<organism evidence="3 4">
    <name type="scientific">Protopolystoma xenopodis</name>
    <dbReference type="NCBI Taxonomy" id="117903"/>
    <lineage>
        <taxon>Eukaryota</taxon>
        <taxon>Metazoa</taxon>
        <taxon>Spiralia</taxon>
        <taxon>Lophotrochozoa</taxon>
        <taxon>Platyhelminthes</taxon>
        <taxon>Monogenea</taxon>
        <taxon>Polyopisthocotylea</taxon>
        <taxon>Polystomatidea</taxon>
        <taxon>Polystomatidae</taxon>
        <taxon>Protopolystoma</taxon>
    </lineage>
</organism>
<evidence type="ECO:0000256" key="1">
    <source>
        <dbReference type="SAM" id="MobiDB-lite"/>
    </source>
</evidence>
<dbReference type="OrthoDB" id="9937541at2759"/>
<evidence type="ECO:0000313" key="3">
    <source>
        <dbReference type="EMBL" id="VEL11860.1"/>
    </source>
</evidence>
<keyword evidence="4" id="KW-1185">Reference proteome</keyword>
<evidence type="ECO:0000256" key="2">
    <source>
        <dbReference type="SAM" id="Phobius"/>
    </source>
</evidence>
<accession>A0A3S4ZHU0</accession>
<gene>
    <name evidence="3" type="ORF">PXEA_LOCUS5300</name>
</gene>
<protein>
    <submittedName>
        <fullName evidence="3">Uncharacterized protein</fullName>
    </submittedName>
</protein>
<feature type="transmembrane region" description="Helical" evidence="2">
    <location>
        <begin position="151"/>
        <end position="173"/>
    </location>
</feature>
<proteinExistence type="predicted"/>
<dbReference type="Gene3D" id="1.20.140.150">
    <property type="match status" value="1"/>
</dbReference>
<dbReference type="AlphaFoldDB" id="A0A3S4ZHU0"/>
<keyword evidence="2" id="KW-1133">Transmembrane helix</keyword>